<gene>
    <name evidence="4" type="primary">uxaA</name>
    <name evidence="4" type="ORF">AMURIS_04425</name>
</gene>
<dbReference type="PANTHER" id="PTHR30536">
    <property type="entry name" value="ALTRONATE/GALACTARATE DEHYDRATASE"/>
    <property type="match status" value="1"/>
</dbReference>
<organism evidence="4 5">
    <name type="scientific">Acetatifactor muris</name>
    <dbReference type="NCBI Taxonomy" id="879566"/>
    <lineage>
        <taxon>Bacteria</taxon>
        <taxon>Bacillati</taxon>
        <taxon>Bacillota</taxon>
        <taxon>Clostridia</taxon>
        <taxon>Lachnospirales</taxon>
        <taxon>Lachnospiraceae</taxon>
        <taxon>Acetatifactor</taxon>
    </lineage>
</organism>
<dbReference type="Pfam" id="PF08666">
    <property type="entry name" value="SAF"/>
    <property type="match status" value="1"/>
</dbReference>
<name>A0A2K4ZMK8_9FIRM</name>
<dbReference type="RefSeq" id="WP_103241667.1">
    <property type="nucleotide sequence ID" value="NZ_JANJZD010000030.1"/>
</dbReference>
<dbReference type="InterPro" id="IPR013974">
    <property type="entry name" value="SAF"/>
</dbReference>
<evidence type="ECO:0000256" key="2">
    <source>
        <dbReference type="ARBA" id="ARBA00023239"/>
    </source>
</evidence>
<dbReference type="GO" id="GO:0008789">
    <property type="term" value="F:altronate dehydratase activity"/>
    <property type="evidence" value="ECO:0007669"/>
    <property type="project" value="UniProtKB-EC"/>
</dbReference>
<evidence type="ECO:0000313" key="4">
    <source>
        <dbReference type="EMBL" id="SOY31680.1"/>
    </source>
</evidence>
<dbReference type="InterPro" id="IPR044144">
    <property type="entry name" value="SAF_UxaA/GarD"/>
</dbReference>
<dbReference type="EMBL" id="OFSM01000029">
    <property type="protein sequence ID" value="SOY31680.1"/>
    <property type="molecule type" value="Genomic_DNA"/>
</dbReference>
<proteinExistence type="inferred from homology"/>
<reference evidence="4 5" key="1">
    <citation type="submission" date="2018-01" db="EMBL/GenBank/DDBJ databases">
        <authorList>
            <person name="Gaut B.S."/>
            <person name="Morton B.R."/>
            <person name="Clegg M.T."/>
            <person name="Duvall M.R."/>
        </authorList>
    </citation>
    <scope>NUCLEOTIDE SEQUENCE [LARGE SCALE GENOMIC DNA]</scope>
    <source>
        <strain evidence="4">GP69</strain>
    </source>
</reference>
<dbReference type="Pfam" id="PF04295">
    <property type="entry name" value="GD_AH_second"/>
    <property type="match status" value="1"/>
</dbReference>
<dbReference type="AlphaFoldDB" id="A0A2K4ZMK8"/>
<dbReference type="Pfam" id="PF20629">
    <property type="entry name" value="GD_AH_C"/>
    <property type="match status" value="1"/>
</dbReference>
<dbReference type="InterPro" id="IPR007392">
    <property type="entry name" value="GD_AH_second"/>
</dbReference>
<dbReference type="SMART" id="SM00858">
    <property type="entry name" value="SAF"/>
    <property type="match status" value="1"/>
</dbReference>
<keyword evidence="5" id="KW-1185">Reference proteome</keyword>
<accession>A0A2K4ZMK8</accession>
<keyword evidence="2 4" id="KW-0456">Lyase</keyword>
<feature type="domain" description="SAF" evidence="3">
    <location>
        <begin position="11"/>
        <end position="86"/>
    </location>
</feature>
<dbReference type="InterPro" id="IPR048332">
    <property type="entry name" value="GD_AH_C"/>
</dbReference>
<dbReference type="GO" id="GO:0019698">
    <property type="term" value="P:D-galacturonate catabolic process"/>
    <property type="evidence" value="ECO:0007669"/>
    <property type="project" value="TreeGrafter"/>
</dbReference>
<dbReference type="OrthoDB" id="9804574at2"/>
<evidence type="ECO:0000313" key="5">
    <source>
        <dbReference type="Proteomes" id="UP000236311"/>
    </source>
</evidence>
<evidence type="ECO:0000256" key="1">
    <source>
        <dbReference type="ARBA" id="ARBA00010986"/>
    </source>
</evidence>
<dbReference type="EC" id="4.2.1.7" evidence="4"/>
<comment type="similarity">
    <text evidence="1">Belongs to the UxaA family.</text>
</comment>
<dbReference type="InterPro" id="IPR052172">
    <property type="entry name" value="UxaA_altronate/galactarate_dh"/>
</dbReference>
<dbReference type="PANTHER" id="PTHR30536:SF5">
    <property type="entry name" value="ALTRONATE DEHYDRATASE"/>
    <property type="match status" value="1"/>
</dbReference>
<protein>
    <submittedName>
        <fullName evidence="4">Altronate dehydratase</fullName>
        <ecNumber evidence="4">4.2.1.7</ecNumber>
    </submittedName>
</protein>
<dbReference type="CDD" id="cd11613">
    <property type="entry name" value="SAF_AH_GD"/>
    <property type="match status" value="1"/>
</dbReference>
<sequence>MQNFLKINDNDNVIVALNTIPAGEKVSVPASEGTEEITALEEIPAGHKMAVRDIPAGGEVIKYGYRIGNTKEEVKAGAWIHTHNVRTALGDLLEYNYEPVFAGKEEQAPVGDETFMGFVRPDGKVGVRNEIWVIPTVGCVNNVAESIAKQAAMWVISQGDRLKNVGSVIAFPHPYGCSQMGDDQEYTRKILADLINHPNAAGVLVLGLGCENSNIEVMKPYIMEAGHSGACDENRVKFLVAQDCSDEVDEGIEMIKELAEYAGSFQREPVSVSKLIIGMKCGGSDGLSGITANPLVGRFSDRLISRGGTTILTEVPEMFGAETILMNRCADEALFHQTVDLINDFKNYFKSHNQTIYENPSPGNKKGGISTLEDKSLGCTQKSGSAPVKGVLQYGETVQTSGLNLLSAPGNDLVASTALAAAGAQIVLFTTGRGTPFASPVPTVKISTNSGLAGKKRNWIDFNAGVLAEDADMEKETKALFDYVVEVASGRYVRSEVAGYHDMAIFKQGVTL</sequence>
<dbReference type="Proteomes" id="UP000236311">
    <property type="component" value="Unassembled WGS sequence"/>
</dbReference>
<evidence type="ECO:0000259" key="3">
    <source>
        <dbReference type="SMART" id="SM00858"/>
    </source>
</evidence>
<dbReference type="Gene3D" id="2.30.130.110">
    <property type="match status" value="1"/>
</dbReference>